<dbReference type="Proteomes" id="UP001164746">
    <property type="component" value="Chromosome 4"/>
</dbReference>
<evidence type="ECO:0000313" key="1">
    <source>
        <dbReference type="EMBL" id="WAR01419.1"/>
    </source>
</evidence>
<protein>
    <submittedName>
        <fullName evidence="1">Uncharacterized protein</fullName>
    </submittedName>
</protein>
<accession>A0ABY7DWJ3</accession>
<name>A0ABY7DWJ3_MYAAR</name>
<reference evidence="1" key="1">
    <citation type="submission" date="2022-11" db="EMBL/GenBank/DDBJ databases">
        <title>Centuries of genome instability and evolution in soft-shell clam transmissible cancer (bioRxiv).</title>
        <authorList>
            <person name="Hart S.F.M."/>
            <person name="Yonemitsu M.A."/>
            <person name="Giersch R.M."/>
            <person name="Beal B.F."/>
            <person name="Arriagada G."/>
            <person name="Davis B.W."/>
            <person name="Ostrander E.A."/>
            <person name="Goff S.P."/>
            <person name="Metzger M.J."/>
        </authorList>
    </citation>
    <scope>NUCLEOTIDE SEQUENCE</scope>
    <source>
        <strain evidence="1">MELC-2E11</strain>
        <tissue evidence="1">Siphon/mantle</tissue>
    </source>
</reference>
<sequence>MSIQIICTNYFPVLDHPLQIPVTWPLGNYGLMETSAGCPGARVLWSIGWRHYDTEDSGPSNRFSFSISNYLSDERYDRPWIRFAFRVVSPTTTYEQTFALRLFHQQQHTMDCGQGGHTACSNTETAQMGFLKDPYIGMMRIAVTRTIRAGPYQMARRSIKCGYDSAYGPSVRTYALRREMSGGVRDDCQRPVHPLGR</sequence>
<dbReference type="EMBL" id="CP111015">
    <property type="protein sequence ID" value="WAR01419.1"/>
    <property type="molecule type" value="Genomic_DNA"/>
</dbReference>
<proteinExistence type="predicted"/>
<gene>
    <name evidence="1" type="ORF">MAR_007977</name>
</gene>
<evidence type="ECO:0000313" key="2">
    <source>
        <dbReference type="Proteomes" id="UP001164746"/>
    </source>
</evidence>
<organism evidence="1 2">
    <name type="scientific">Mya arenaria</name>
    <name type="common">Soft-shell clam</name>
    <dbReference type="NCBI Taxonomy" id="6604"/>
    <lineage>
        <taxon>Eukaryota</taxon>
        <taxon>Metazoa</taxon>
        <taxon>Spiralia</taxon>
        <taxon>Lophotrochozoa</taxon>
        <taxon>Mollusca</taxon>
        <taxon>Bivalvia</taxon>
        <taxon>Autobranchia</taxon>
        <taxon>Heteroconchia</taxon>
        <taxon>Euheterodonta</taxon>
        <taxon>Imparidentia</taxon>
        <taxon>Neoheterodontei</taxon>
        <taxon>Myida</taxon>
        <taxon>Myoidea</taxon>
        <taxon>Myidae</taxon>
        <taxon>Mya</taxon>
    </lineage>
</organism>
<keyword evidence="2" id="KW-1185">Reference proteome</keyword>